<dbReference type="SUPFAM" id="SSF46785">
    <property type="entry name" value="Winged helix' DNA-binding domain"/>
    <property type="match status" value="1"/>
</dbReference>
<dbReference type="InterPro" id="IPR012318">
    <property type="entry name" value="HTH_CRP"/>
</dbReference>
<feature type="domain" description="HTH crp-type" evidence="1">
    <location>
        <begin position="7"/>
        <end position="63"/>
    </location>
</feature>
<dbReference type="GO" id="GO:0006355">
    <property type="term" value="P:regulation of DNA-templated transcription"/>
    <property type="evidence" value="ECO:0007669"/>
    <property type="project" value="InterPro"/>
</dbReference>
<dbReference type="Pfam" id="PF14213">
    <property type="entry name" value="DUF4325"/>
    <property type="match status" value="1"/>
</dbReference>
<dbReference type="InterPro" id="IPR036890">
    <property type="entry name" value="HATPase_C_sf"/>
</dbReference>
<dbReference type="GO" id="GO:0003677">
    <property type="term" value="F:DNA binding"/>
    <property type="evidence" value="ECO:0007669"/>
    <property type="project" value="InterPro"/>
</dbReference>
<dbReference type="AlphaFoldDB" id="A0A2X0QTP5"/>
<dbReference type="SUPFAM" id="SSF55874">
    <property type="entry name" value="ATPase domain of HSP90 chaperone/DNA topoisomerase II/histidine kinase"/>
    <property type="match status" value="1"/>
</dbReference>
<dbReference type="InterPro" id="IPR036390">
    <property type="entry name" value="WH_DNA-bd_sf"/>
</dbReference>
<name>A0A2X0QTP5_9PROT</name>
<dbReference type="Gene3D" id="3.30.565.10">
    <property type="entry name" value="Histidine kinase-like ATPase, C-terminal domain"/>
    <property type="match status" value="1"/>
</dbReference>
<dbReference type="SMART" id="SM00419">
    <property type="entry name" value="HTH_CRP"/>
    <property type="match status" value="1"/>
</dbReference>
<dbReference type="InterPro" id="IPR025474">
    <property type="entry name" value="DUF4325"/>
</dbReference>
<organism evidence="2">
    <name type="scientific">Candidatus Nitrotoga fabula</name>
    <dbReference type="NCBI Taxonomy" id="2182327"/>
    <lineage>
        <taxon>Bacteria</taxon>
        <taxon>Pseudomonadati</taxon>
        <taxon>Pseudomonadota</taxon>
        <taxon>Betaproteobacteria</taxon>
        <taxon>Nitrosomonadales</taxon>
        <taxon>Gallionellaceae</taxon>
        <taxon>Candidatus Nitrotoga</taxon>
    </lineage>
</organism>
<protein>
    <submittedName>
        <fullName evidence="2">Transcriptional regulator, ArsR family</fullName>
    </submittedName>
</protein>
<evidence type="ECO:0000259" key="1">
    <source>
        <dbReference type="SMART" id="SM00419"/>
    </source>
</evidence>
<proteinExistence type="predicted"/>
<sequence>MRQKTYEIRQFILRKCSHPSKNVAAETARHFGISRQAANRHLHALEKENKVSSEGKGRLKVSRLIPTISEIWKFDLNGLQEDIVWKEKLSPFLADLPENVYEIWNYGVTEMVNNAIDHSQGTELTIQFVRTEIDVKIWISDNGEGIFHRIQRLCNLYDAREAILELAKGKFTTDPANHSGEGIFFTSRVFDFFFIFSRNLCFSHILEQDDWLIDDDSDFLGTRVYLSVDNNSQRTLKSIFTEFSEPEEFTFSKTIVPVRLARHEGEKLVSRSQAKRLVSRFEKFKTVILDFAGVEEIGQAFSDEIFRVFVSAHPEVSLTPINVSSEVKKMIFRASTVK</sequence>
<accession>A0A2X0QTP5</accession>
<dbReference type="EMBL" id="LS423452">
    <property type="protein sequence ID" value="SPS05533.1"/>
    <property type="molecule type" value="Genomic_DNA"/>
</dbReference>
<gene>
    <name evidence="2" type="ORF">NITFAB_1123</name>
</gene>
<reference evidence="2" key="1">
    <citation type="submission" date="2018-05" db="EMBL/GenBank/DDBJ databases">
        <authorList>
            <person name="Lanie J.A."/>
            <person name="Ng W.-L."/>
            <person name="Kazmierczak K.M."/>
            <person name="Andrzejewski T.M."/>
            <person name="Davidsen T.M."/>
            <person name="Wayne K.J."/>
            <person name="Tettelin H."/>
            <person name="Glass J.I."/>
            <person name="Rusch D."/>
            <person name="Podicherti R."/>
            <person name="Tsui H.-C.T."/>
            <person name="Winkler M.E."/>
        </authorList>
    </citation>
    <scope>NUCLEOTIDE SEQUENCE</scope>
    <source>
        <strain evidence="2">KNB</strain>
    </source>
</reference>
<evidence type="ECO:0000313" key="2">
    <source>
        <dbReference type="EMBL" id="SPS05533.1"/>
    </source>
</evidence>